<organism evidence="1 2">
    <name type="scientific">Pedobacter cryoconitis</name>
    <dbReference type="NCBI Taxonomy" id="188932"/>
    <lineage>
        <taxon>Bacteria</taxon>
        <taxon>Pseudomonadati</taxon>
        <taxon>Bacteroidota</taxon>
        <taxon>Sphingobacteriia</taxon>
        <taxon>Sphingobacteriales</taxon>
        <taxon>Sphingobacteriaceae</taxon>
        <taxon>Pedobacter</taxon>
    </lineage>
</organism>
<reference evidence="1 2" key="1">
    <citation type="submission" date="2020-08" db="EMBL/GenBank/DDBJ databases">
        <title>Genomic Encyclopedia of Type Strains, Phase IV (KMG-V): Genome sequencing to study the core and pangenomes of soil and plant-associated prokaryotes.</title>
        <authorList>
            <person name="Whitman W."/>
        </authorList>
    </citation>
    <scope>NUCLEOTIDE SEQUENCE [LARGE SCALE GENOMIC DNA]</scope>
    <source>
        <strain evidence="1 2">M2T3</strain>
    </source>
</reference>
<dbReference type="Proteomes" id="UP000521017">
    <property type="component" value="Unassembled WGS sequence"/>
</dbReference>
<proteinExistence type="predicted"/>
<dbReference type="AlphaFoldDB" id="A0A7X0J8H6"/>
<protein>
    <submittedName>
        <fullName evidence="1">Uncharacterized protein</fullName>
    </submittedName>
</protein>
<sequence>MQSTTLSQASALALNFNEGQDKSFYHFFIKAYLLYGLKNKSIHPPNI</sequence>
<evidence type="ECO:0000313" key="2">
    <source>
        <dbReference type="Proteomes" id="UP000521017"/>
    </source>
</evidence>
<name>A0A7X0J8H6_9SPHI</name>
<gene>
    <name evidence="1" type="ORF">HDF25_005194</name>
</gene>
<accession>A0A7X0J8H6</accession>
<evidence type="ECO:0000313" key="1">
    <source>
        <dbReference type="EMBL" id="MBB6503008.1"/>
    </source>
</evidence>
<comment type="caution">
    <text evidence="1">The sequence shown here is derived from an EMBL/GenBank/DDBJ whole genome shotgun (WGS) entry which is preliminary data.</text>
</comment>
<dbReference type="EMBL" id="JACHCC010000019">
    <property type="protein sequence ID" value="MBB6503008.1"/>
    <property type="molecule type" value="Genomic_DNA"/>
</dbReference>